<evidence type="ECO:0000256" key="6">
    <source>
        <dbReference type="SAM" id="MobiDB-lite"/>
    </source>
</evidence>
<dbReference type="Pfam" id="PF04542">
    <property type="entry name" value="Sigma70_r2"/>
    <property type="match status" value="1"/>
</dbReference>
<dbReference type="Gene3D" id="1.10.10.10">
    <property type="entry name" value="Winged helix-like DNA-binding domain superfamily/Winged helix DNA-binding domain"/>
    <property type="match status" value="1"/>
</dbReference>
<feature type="compositionally biased region" description="Basic and acidic residues" evidence="6">
    <location>
        <begin position="18"/>
        <end position="27"/>
    </location>
</feature>
<keyword evidence="4" id="KW-0238">DNA-binding</keyword>
<evidence type="ECO:0000256" key="5">
    <source>
        <dbReference type="ARBA" id="ARBA00023163"/>
    </source>
</evidence>
<protein>
    <submittedName>
        <fullName evidence="9">RNA polymerase sigma-70 factor (ECF subfamily)</fullName>
    </submittedName>
</protein>
<dbReference type="InterPro" id="IPR039425">
    <property type="entry name" value="RNA_pol_sigma-70-like"/>
</dbReference>
<dbReference type="SUPFAM" id="SSF88659">
    <property type="entry name" value="Sigma3 and sigma4 domains of RNA polymerase sigma factors"/>
    <property type="match status" value="1"/>
</dbReference>
<dbReference type="InterPro" id="IPR013324">
    <property type="entry name" value="RNA_pol_sigma_r3/r4-like"/>
</dbReference>
<name>A0A7W3JKM2_9MICO</name>
<comment type="caution">
    <text evidence="9">The sequence shown here is derived from an EMBL/GenBank/DDBJ whole genome shotgun (WGS) entry which is preliminary data.</text>
</comment>
<feature type="domain" description="RNA polymerase sigma-70 region 2" evidence="7">
    <location>
        <begin position="45"/>
        <end position="113"/>
    </location>
</feature>
<keyword evidence="3" id="KW-0731">Sigma factor</keyword>
<dbReference type="PANTHER" id="PTHR43133">
    <property type="entry name" value="RNA POLYMERASE ECF-TYPE SIGMA FACTO"/>
    <property type="match status" value="1"/>
</dbReference>
<evidence type="ECO:0000256" key="1">
    <source>
        <dbReference type="ARBA" id="ARBA00010641"/>
    </source>
</evidence>
<dbReference type="GO" id="GO:0006352">
    <property type="term" value="P:DNA-templated transcription initiation"/>
    <property type="evidence" value="ECO:0007669"/>
    <property type="project" value="InterPro"/>
</dbReference>
<dbReference type="Gene3D" id="1.10.1740.10">
    <property type="match status" value="1"/>
</dbReference>
<evidence type="ECO:0000313" key="9">
    <source>
        <dbReference type="EMBL" id="MBA8814525.1"/>
    </source>
</evidence>
<proteinExistence type="inferred from homology"/>
<dbReference type="InterPro" id="IPR007627">
    <property type="entry name" value="RNA_pol_sigma70_r2"/>
</dbReference>
<dbReference type="InterPro" id="IPR013249">
    <property type="entry name" value="RNA_pol_sigma70_r4_t2"/>
</dbReference>
<dbReference type="Proteomes" id="UP000522688">
    <property type="component" value="Unassembled WGS sequence"/>
</dbReference>
<dbReference type="PANTHER" id="PTHR43133:SF8">
    <property type="entry name" value="RNA POLYMERASE SIGMA FACTOR HI_1459-RELATED"/>
    <property type="match status" value="1"/>
</dbReference>
<evidence type="ECO:0000256" key="4">
    <source>
        <dbReference type="ARBA" id="ARBA00023125"/>
    </source>
</evidence>
<dbReference type="NCBIfam" id="TIGR02937">
    <property type="entry name" value="sigma70-ECF"/>
    <property type="match status" value="1"/>
</dbReference>
<evidence type="ECO:0000259" key="7">
    <source>
        <dbReference type="Pfam" id="PF04542"/>
    </source>
</evidence>
<dbReference type="SUPFAM" id="SSF88946">
    <property type="entry name" value="Sigma2 domain of RNA polymerase sigma factors"/>
    <property type="match status" value="1"/>
</dbReference>
<feature type="region of interest" description="Disordered" evidence="6">
    <location>
        <begin position="1"/>
        <end position="27"/>
    </location>
</feature>
<evidence type="ECO:0000259" key="8">
    <source>
        <dbReference type="Pfam" id="PF08281"/>
    </source>
</evidence>
<evidence type="ECO:0000256" key="3">
    <source>
        <dbReference type="ARBA" id="ARBA00023082"/>
    </source>
</evidence>
<feature type="domain" description="RNA polymerase sigma factor 70 region 4 type 2" evidence="8">
    <location>
        <begin position="148"/>
        <end position="197"/>
    </location>
</feature>
<dbReference type="InterPro" id="IPR013325">
    <property type="entry name" value="RNA_pol_sigma_r2"/>
</dbReference>
<dbReference type="RefSeq" id="WP_310735351.1">
    <property type="nucleotide sequence ID" value="NZ_JACGWW010000005.1"/>
</dbReference>
<sequence length="204" mass="22977">MTVRSQRRAGGDHAPGPHARDGRAPDEHDLVRRVRAGDDEAFAVLFDRHGGTVFRYAWGLADVRSDVDDLVQETFLVAWRRRDALTVVGTSVLPWLLTTCRNASLNLNRQRRRVRLDELDDGVAQTHGPAWYRKLEHDAAIEQLAHVQGAIDALPEIDRRLCELCLIEGRSYDEAATLLGLTPASARKRIQRSRTRLRAARATD</sequence>
<accession>A0A7W3JKM2</accession>
<dbReference type="GO" id="GO:0003677">
    <property type="term" value="F:DNA binding"/>
    <property type="evidence" value="ECO:0007669"/>
    <property type="project" value="UniProtKB-KW"/>
</dbReference>
<organism evidence="9 10">
    <name type="scientific">Frigoribacterium faeni</name>
    <dbReference type="NCBI Taxonomy" id="145483"/>
    <lineage>
        <taxon>Bacteria</taxon>
        <taxon>Bacillati</taxon>
        <taxon>Actinomycetota</taxon>
        <taxon>Actinomycetes</taxon>
        <taxon>Micrococcales</taxon>
        <taxon>Microbacteriaceae</taxon>
        <taxon>Frigoribacterium</taxon>
    </lineage>
</organism>
<dbReference type="InterPro" id="IPR036388">
    <property type="entry name" value="WH-like_DNA-bd_sf"/>
</dbReference>
<dbReference type="EMBL" id="JACGWW010000005">
    <property type="protein sequence ID" value="MBA8814525.1"/>
    <property type="molecule type" value="Genomic_DNA"/>
</dbReference>
<dbReference type="AlphaFoldDB" id="A0A7W3JKM2"/>
<dbReference type="GO" id="GO:0016987">
    <property type="term" value="F:sigma factor activity"/>
    <property type="evidence" value="ECO:0007669"/>
    <property type="project" value="UniProtKB-KW"/>
</dbReference>
<keyword evidence="2" id="KW-0805">Transcription regulation</keyword>
<reference evidence="9 10" key="1">
    <citation type="submission" date="2020-07" db="EMBL/GenBank/DDBJ databases">
        <title>Sequencing the genomes of 1000 actinobacteria strains.</title>
        <authorList>
            <person name="Klenk H.-P."/>
        </authorList>
    </citation>
    <scope>NUCLEOTIDE SEQUENCE [LARGE SCALE GENOMIC DNA]</scope>
    <source>
        <strain evidence="9 10">DSM 10309</strain>
    </source>
</reference>
<evidence type="ECO:0000313" key="10">
    <source>
        <dbReference type="Proteomes" id="UP000522688"/>
    </source>
</evidence>
<gene>
    <name evidence="9" type="ORF">FB463_002798</name>
</gene>
<dbReference type="InterPro" id="IPR014284">
    <property type="entry name" value="RNA_pol_sigma-70_dom"/>
</dbReference>
<keyword evidence="5" id="KW-0804">Transcription</keyword>
<comment type="similarity">
    <text evidence="1">Belongs to the sigma-70 factor family. ECF subfamily.</text>
</comment>
<evidence type="ECO:0000256" key="2">
    <source>
        <dbReference type="ARBA" id="ARBA00023015"/>
    </source>
</evidence>
<dbReference type="Pfam" id="PF08281">
    <property type="entry name" value="Sigma70_r4_2"/>
    <property type="match status" value="1"/>
</dbReference>